<dbReference type="GO" id="GO:0016020">
    <property type="term" value="C:membrane"/>
    <property type="evidence" value="ECO:0007669"/>
    <property type="project" value="UniProtKB-SubCell"/>
</dbReference>
<dbReference type="OrthoDB" id="5022096at2759"/>
<feature type="region of interest" description="Disordered" evidence="6">
    <location>
        <begin position="298"/>
        <end position="331"/>
    </location>
</feature>
<dbReference type="PANTHER" id="PTHR33048:SF167">
    <property type="entry name" value="INTEGRAL MEMBRANE PROTEIN"/>
    <property type="match status" value="1"/>
</dbReference>
<feature type="domain" description="Rhodopsin" evidence="8">
    <location>
        <begin position="48"/>
        <end position="287"/>
    </location>
</feature>
<organism evidence="9 10">
    <name type="scientific">Helicocarpus griseus UAMH5409</name>
    <dbReference type="NCBI Taxonomy" id="1447875"/>
    <lineage>
        <taxon>Eukaryota</taxon>
        <taxon>Fungi</taxon>
        <taxon>Dikarya</taxon>
        <taxon>Ascomycota</taxon>
        <taxon>Pezizomycotina</taxon>
        <taxon>Eurotiomycetes</taxon>
        <taxon>Eurotiomycetidae</taxon>
        <taxon>Onygenales</taxon>
        <taxon>Ajellomycetaceae</taxon>
        <taxon>Helicocarpus</taxon>
    </lineage>
</organism>
<dbReference type="InterPro" id="IPR049326">
    <property type="entry name" value="Rhodopsin_dom_fungi"/>
</dbReference>
<comment type="similarity">
    <text evidence="5">Belongs to the SAT4 family.</text>
</comment>
<sequence length="433" mass="48139">MSLLTLLEGINARKALVSELSLKDECWAPLILGFTGSLAGLSIGIVLLRCYCRAKIERHFWHDDYSMIFATVCSIIVLGCFIGESYNGLGRHTLHLDLAERQYMTRIGYIDEIFGSLGVSAVKLSVGFLLLRTVNKANIRRLTNIFIGFLLIFTIFTASMIVFQCIPAAALWTPGLRFTSRCVSLKNYTVIGIITDSMNAAMDLILSTSLLPLFHNVKASKYWKLMLLGIVALGYIASGAAALKAANRVRIIVLPNTWRESDYTFWNQIELQLGILAASLPTINPAFTAYVSIFNRSTTPKSPTNSNNTEDPFDTQGPSRIPMVPMSPQQGQNRRTLHRQHTSCSTIGFADIEQQNIHRCPSSHYKAEVSISGPSDTRDERDAVFPPEAPFPAIMRTTDVFVHTMDEDKEIGMDIGCAHSDDQSSRGQRKFSR</sequence>
<gene>
    <name evidence="9" type="ORF">AJ79_06276</name>
</gene>
<protein>
    <recommendedName>
        <fullName evidence="8">Rhodopsin domain-containing protein</fullName>
    </recommendedName>
</protein>
<dbReference type="Proteomes" id="UP000223968">
    <property type="component" value="Unassembled WGS sequence"/>
</dbReference>
<feature type="transmembrane region" description="Helical" evidence="7">
    <location>
        <begin position="113"/>
        <end position="134"/>
    </location>
</feature>
<evidence type="ECO:0000313" key="9">
    <source>
        <dbReference type="EMBL" id="PGH07541.1"/>
    </source>
</evidence>
<dbReference type="Pfam" id="PF20684">
    <property type="entry name" value="Fung_rhodopsin"/>
    <property type="match status" value="1"/>
</dbReference>
<name>A0A2B7XFI5_9EURO</name>
<evidence type="ECO:0000256" key="5">
    <source>
        <dbReference type="ARBA" id="ARBA00038359"/>
    </source>
</evidence>
<keyword evidence="10" id="KW-1185">Reference proteome</keyword>
<evidence type="ECO:0000256" key="1">
    <source>
        <dbReference type="ARBA" id="ARBA00004141"/>
    </source>
</evidence>
<dbReference type="InterPro" id="IPR052337">
    <property type="entry name" value="SAT4-like"/>
</dbReference>
<evidence type="ECO:0000256" key="2">
    <source>
        <dbReference type="ARBA" id="ARBA00022692"/>
    </source>
</evidence>
<keyword evidence="2 7" id="KW-0812">Transmembrane</keyword>
<evidence type="ECO:0000259" key="8">
    <source>
        <dbReference type="Pfam" id="PF20684"/>
    </source>
</evidence>
<feature type="transmembrane region" description="Helical" evidence="7">
    <location>
        <begin position="225"/>
        <end position="243"/>
    </location>
</feature>
<evidence type="ECO:0000256" key="7">
    <source>
        <dbReference type="SAM" id="Phobius"/>
    </source>
</evidence>
<feature type="transmembrane region" description="Helical" evidence="7">
    <location>
        <begin position="146"/>
        <end position="170"/>
    </location>
</feature>
<comment type="subcellular location">
    <subcellularLocation>
        <location evidence="1">Membrane</location>
        <topology evidence="1">Multi-pass membrane protein</topology>
    </subcellularLocation>
</comment>
<comment type="caution">
    <text evidence="9">The sequence shown here is derived from an EMBL/GenBank/DDBJ whole genome shotgun (WGS) entry which is preliminary data.</text>
</comment>
<feature type="transmembrane region" description="Helical" evidence="7">
    <location>
        <begin position="64"/>
        <end position="86"/>
    </location>
</feature>
<evidence type="ECO:0000313" key="10">
    <source>
        <dbReference type="Proteomes" id="UP000223968"/>
    </source>
</evidence>
<dbReference type="PANTHER" id="PTHR33048">
    <property type="entry name" value="PTH11-LIKE INTEGRAL MEMBRANE PROTEIN (AFU_ORTHOLOGUE AFUA_5G11245)"/>
    <property type="match status" value="1"/>
</dbReference>
<proteinExistence type="inferred from homology"/>
<dbReference type="AlphaFoldDB" id="A0A2B7XFI5"/>
<evidence type="ECO:0000256" key="4">
    <source>
        <dbReference type="ARBA" id="ARBA00023136"/>
    </source>
</evidence>
<feature type="region of interest" description="Disordered" evidence="6">
    <location>
        <begin position="367"/>
        <end position="387"/>
    </location>
</feature>
<keyword evidence="4 7" id="KW-0472">Membrane</keyword>
<feature type="compositionally biased region" description="Low complexity" evidence="6">
    <location>
        <begin position="298"/>
        <end position="309"/>
    </location>
</feature>
<dbReference type="EMBL" id="PDNB01000109">
    <property type="protein sequence ID" value="PGH07541.1"/>
    <property type="molecule type" value="Genomic_DNA"/>
</dbReference>
<reference evidence="9 10" key="1">
    <citation type="submission" date="2017-10" db="EMBL/GenBank/DDBJ databases">
        <title>Comparative genomics in systemic dimorphic fungi from Ajellomycetaceae.</title>
        <authorList>
            <person name="Munoz J.F."/>
            <person name="Mcewen J.G."/>
            <person name="Clay O.K."/>
            <person name="Cuomo C.A."/>
        </authorList>
    </citation>
    <scope>NUCLEOTIDE SEQUENCE [LARGE SCALE GENOMIC DNA]</scope>
    <source>
        <strain evidence="9 10">UAMH5409</strain>
    </source>
</reference>
<evidence type="ECO:0000256" key="6">
    <source>
        <dbReference type="SAM" id="MobiDB-lite"/>
    </source>
</evidence>
<keyword evidence="3 7" id="KW-1133">Transmembrane helix</keyword>
<evidence type="ECO:0000256" key="3">
    <source>
        <dbReference type="ARBA" id="ARBA00022989"/>
    </source>
</evidence>
<feature type="transmembrane region" description="Helical" evidence="7">
    <location>
        <begin position="27"/>
        <end position="52"/>
    </location>
</feature>
<dbReference type="STRING" id="1447875.A0A2B7XFI5"/>
<accession>A0A2B7XFI5</accession>